<dbReference type="CDD" id="cd16936">
    <property type="entry name" value="HATPase_RsbW-like"/>
    <property type="match status" value="1"/>
</dbReference>
<evidence type="ECO:0008006" key="4">
    <source>
        <dbReference type="Google" id="ProtNLM"/>
    </source>
</evidence>
<dbReference type="InterPro" id="IPR050267">
    <property type="entry name" value="Anti-sigma-factor_SerPK"/>
</dbReference>
<sequence>MRGSHPASWTGPARLPSGPARSSRPAEMMGTPPSTRCAMARGCAGSVSAIPSWRRLRGCLPGVARWAKGVLSELATNAVIHAGTDFTVRISTSGKQRLHLSVTDGSSVMPRWAKDPHATDGRGLRMIDALRTEWGVMLCGGKGKTVWALLTADHMIDKDVP</sequence>
<evidence type="ECO:0000313" key="3">
    <source>
        <dbReference type="Proteomes" id="UP000319514"/>
    </source>
</evidence>
<feature type="region of interest" description="Disordered" evidence="1">
    <location>
        <begin position="1"/>
        <end position="34"/>
    </location>
</feature>
<accession>A0A542ZF74</accession>
<dbReference type="AlphaFoldDB" id="A0A542ZF74"/>
<dbReference type="Proteomes" id="UP000319514">
    <property type="component" value="Unassembled WGS sequence"/>
</dbReference>
<reference evidence="2 3" key="1">
    <citation type="submission" date="2019-06" db="EMBL/GenBank/DDBJ databases">
        <title>Sequencing the genomes of 1000 actinobacteria strains.</title>
        <authorList>
            <person name="Klenk H.-P."/>
        </authorList>
    </citation>
    <scope>NUCLEOTIDE SEQUENCE [LARGE SCALE GENOMIC DNA]</scope>
    <source>
        <strain evidence="2 3">DSM 18082</strain>
    </source>
</reference>
<dbReference type="PANTHER" id="PTHR35526:SF3">
    <property type="entry name" value="ANTI-SIGMA-F FACTOR RSBW"/>
    <property type="match status" value="1"/>
</dbReference>
<dbReference type="EMBL" id="VFOQ01000001">
    <property type="protein sequence ID" value="TQL58929.1"/>
    <property type="molecule type" value="Genomic_DNA"/>
</dbReference>
<gene>
    <name evidence="2" type="ORF">FB474_0271</name>
</gene>
<organism evidence="2 3">
    <name type="scientific">Oryzihumus leptocrescens</name>
    <dbReference type="NCBI Taxonomy" id="297536"/>
    <lineage>
        <taxon>Bacteria</taxon>
        <taxon>Bacillati</taxon>
        <taxon>Actinomycetota</taxon>
        <taxon>Actinomycetes</taxon>
        <taxon>Micrococcales</taxon>
        <taxon>Intrasporangiaceae</taxon>
        <taxon>Oryzihumus</taxon>
    </lineage>
</organism>
<evidence type="ECO:0000256" key="1">
    <source>
        <dbReference type="SAM" id="MobiDB-lite"/>
    </source>
</evidence>
<comment type="caution">
    <text evidence="2">The sequence shown here is derived from an EMBL/GenBank/DDBJ whole genome shotgun (WGS) entry which is preliminary data.</text>
</comment>
<protein>
    <recommendedName>
        <fullName evidence="4">Histidine kinase-like protein</fullName>
    </recommendedName>
</protein>
<keyword evidence="3" id="KW-1185">Reference proteome</keyword>
<dbReference type="Gene3D" id="3.30.565.10">
    <property type="entry name" value="Histidine kinase-like ATPase, C-terminal domain"/>
    <property type="match status" value="1"/>
</dbReference>
<evidence type="ECO:0000313" key="2">
    <source>
        <dbReference type="EMBL" id="TQL58929.1"/>
    </source>
</evidence>
<name>A0A542ZF74_9MICO</name>
<dbReference type="PANTHER" id="PTHR35526">
    <property type="entry name" value="ANTI-SIGMA-F FACTOR RSBW-RELATED"/>
    <property type="match status" value="1"/>
</dbReference>
<dbReference type="InterPro" id="IPR036890">
    <property type="entry name" value="HATPase_C_sf"/>
</dbReference>
<dbReference type="SUPFAM" id="SSF55874">
    <property type="entry name" value="ATPase domain of HSP90 chaperone/DNA topoisomerase II/histidine kinase"/>
    <property type="match status" value="1"/>
</dbReference>
<proteinExistence type="predicted"/>